<dbReference type="OrthoDB" id="5599713at2759"/>
<evidence type="ECO:0000256" key="8">
    <source>
        <dbReference type="ARBA" id="ARBA00021824"/>
    </source>
</evidence>
<accession>A0A8S1HWD1</accession>
<evidence type="ECO:0000256" key="15">
    <source>
        <dbReference type="ARBA" id="ARBA00023273"/>
    </source>
</evidence>
<evidence type="ECO:0000256" key="9">
    <source>
        <dbReference type="ARBA" id="ARBA00022468"/>
    </source>
</evidence>
<dbReference type="GO" id="GO:0005929">
    <property type="term" value="C:cilium"/>
    <property type="evidence" value="ECO:0007669"/>
    <property type="project" value="UniProtKB-SubCell"/>
</dbReference>
<proteinExistence type="inferred from homology"/>
<evidence type="ECO:0000256" key="7">
    <source>
        <dbReference type="ARBA" id="ARBA00009987"/>
    </source>
</evidence>
<keyword evidence="14" id="KW-0539">Nucleus</keyword>
<evidence type="ECO:0000256" key="5">
    <source>
        <dbReference type="ARBA" id="ARBA00004514"/>
    </source>
</evidence>
<name>A0A8S1HWD1_9PELO</name>
<dbReference type="InterPro" id="IPR037520">
    <property type="entry name" value="Folliculin/SMCR8_longin"/>
</dbReference>
<dbReference type="InterPro" id="IPR044886">
    <property type="entry name" value="FLCN_DENN_C_sf"/>
</dbReference>
<evidence type="ECO:0000256" key="2">
    <source>
        <dbReference type="ARBA" id="ARBA00004138"/>
    </source>
</evidence>
<dbReference type="Gene3D" id="1.10.10.1730">
    <property type="entry name" value="Folliculin"/>
    <property type="match status" value="1"/>
</dbReference>
<keyword evidence="13" id="KW-0458">Lysosome</keyword>
<comment type="subcellular location">
    <subcellularLocation>
        <location evidence="2">Cell projection</location>
        <location evidence="2">Cilium</location>
    </subcellularLocation>
    <subcellularLocation>
        <location evidence="4">Cytoplasm</location>
        <location evidence="4">Cytoskeleton</location>
        <location evidence="4">Microtubule organizing center</location>
        <location evidence="4">Centrosome</location>
    </subcellularLocation>
    <subcellularLocation>
        <location evidence="3">Cytoplasm</location>
        <location evidence="3">Cytoskeleton</location>
        <location evidence="3">Spindle</location>
    </subcellularLocation>
    <subcellularLocation>
        <location evidence="5">Cytoplasm</location>
        <location evidence="5">Cytosol</location>
    </subcellularLocation>
    <subcellularLocation>
        <location evidence="6">Lysosome membrane</location>
    </subcellularLocation>
    <subcellularLocation>
        <location evidence="1">Nucleus</location>
    </subcellularLocation>
</comment>
<evidence type="ECO:0000256" key="13">
    <source>
        <dbReference type="ARBA" id="ARBA00023228"/>
    </source>
</evidence>
<dbReference type="InterPro" id="IPR021713">
    <property type="entry name" value="Folliculin"/>
</dbReference>
<dbReference type="GO" id="GO:1904263">
    <property type="term" value="P:positive regulation of TORC1 signaling"/>
    <property type="evidence" value="ECO:0007669"/>
    <property type="project" value="TreeGrafter"/>
</dbReference>
<dbReference type="GO" id="GO:0005819">
    <property type="term" value="C:spindle"/>
    <property type="evidence" value="ECO:0007669"/>
    <property type="project" value="UniProtKB-SubCell"/>
</dbReference>
<comment type="caution">
    <text evidence="17">The sequence shown here is derived from an EMBL/GenBank/DDBJ whole genome shotgun (WGS) entry which is preliminary data.</text>
</comment>
<organism evidence="17 18">
    <name type="scientific">Caenorhabditis auriculariae</name>
    <dbReference type="NCBI Taxonomy" id="2777116"/>
    <lineage>
        <taxon>Eukaryota</taxon>
        <taxon>Metazoa</taxon>
        <taxon>Ecdysozoa</taxon>
        <taxon>Nematoda</taxon>
        <taxon>Chromadorea</taxon>
        <taxon>Rhabditida</taxon>
        <taxon>Rhabditina</taxon>
        <taxon>Rhabditomorpha</taxon>
        <taxon>Rhabditoidea</taxon>
        <taxon>Rhabditidae</taxon>
        <taxon>Peloderinae</taxon>
        <taxon>Caenorhabditis</taxon>
    </lineage>
</organism>
<evidence type="ECO:0000256" key="6">
    <source>
        <dbReference type="ARBA" id="ARBA00004656"/>
    </source>
</evidence>
<keyword evidence="15" id="KW-0966">Cell projection</keyword>
<dbReference type="Gene3D" id="3.40.50.12430">
    <property type="match status" value="1"/>
</dbReference>
<evidence type="ECO:0000256" key="14">
    <source>
        <dbReference type="ARBA" id="ARBA00023242"/>
    </source>
</evidence>
<protein>
    <recommendedName>
        <fullName evidence="8">Folliculin</fullName>
    </recommendedName>
</protein>
<dbReference type="GO" id="GO:0005765">
    <property type="term" value="C:lysosomal membrane"/>
    <property type="evidence" value="ECO:0007669"/>
    <property type="project" value="UniProtKB-SubCell"/>
</dbReference>
<dbReference type="InterPro" id="IPR032035">
    <property type="entry name" value="Folliculin_DENN"/>
</dbReference>
<comment type="similarity">
    <text evidence="7">Belongs to the folliculin family.</text>
</comment>
<reference evidence="17" key="1">
    <citation type="submission" date="2020-10" db="EMBL/GenBank/DDBJ databases">
        <authorList>
            <person name="Kikuchi T."/>
        </authorList>
    </citation>
    <scope>NUCLEOTIDE SEQUENCE</scope>
    <source>
        <strain evidence="17">NKZ352</strain>
    </source>
</reference>
<dbReference type="Proteomes" id="UP000835052">
    <property type="component" value="Unassembled WGS sequence"/>
</dbReference>
<dbReference type="Pfam" id="PF16692">
    <property type="entry name" value="Folliculin_C"/>
    <property type="match status" value="1"/>
</dbReference>
<keyword evidence="11" id="KW-0472">Membrane</keyword>
<evidence type="ECO:0000259" key="16">
    <source>
        <dbReference type="PROSITE" id="PS51834"/>
    </source>
</evidence>
<feature type="domain" description="UDENN FLCN/SMCR8-type" evidence="16">
    <location>
        <begin position="110"/>
        <end position="576"/>
    </location>
</feature>
<evidence type="ECO:0000256" key="10">
    <source>
        <dbReference type="ARBA" id="ARBA00022490"/>
    </source>
</evidence>
<evidence type="ECO:0000256" key="4">
    <source>
        <dbReference type="ARBA" id="ARBA00004300"/>
    </source>
</evidence>
<dbReference type="GO" id="GO:0005813">
    <property type="term" value="C:centrosome"/>
    <property type="evidence" value="ECO:0007669"/>
    <property type="project" value="UniProtKB-SubCell"/>
</dbReference>
<dbReference type="EMBL" id="CAJGYM010000132">
    <property type="protein sequence ID" value="CAD6198614.1"/>
    <property type="molecule type" value="Genomic_DNA"/>
</dbReference>
<dbReference type="PANTHER" id="PTHR31441:SF2">
    <property type="entry name" value="FOLLICULIN"/>
    <property type="match status" value="1"/>
</dbReference>
<keyword evidence="9" id="KW-0343">GTPase activation</keyword>
<evidence type="ECO:0000256" key="3">
    <source>
        <dbReference type="ARBA" id="ARBA00004186"/>
    </source>
</evidence>
<dbReference type="Pfam" id="PF11704">
    <property type="entry name" value="Folliculin"/>
    <property type="match status" value="1"/>
</dbReference>
<keyword evidence="12" id="KW-0206">Cytoskeleton</keyword>
<dbReference type="GO" id="GO:0005634">
    <property type="term" value="C:nucleus"/>
    <property type="evidence" value="ECO:0007669"/>
    <property type="project" value="UniProtKB-SubCell"/>
</dbReference>
<evidence type="ECO:0000313" key="18">
    <source>
        <dbReference type="Proteomes" id="UP000835052"/>
    </source>
</evidence>
<dbReference type="PROSITE" id="PS51834">
    <property type="entry name" value="DENN_FLCN_SMCR8"/>
    <property type="match status" value="1"/>
</dbReference>
<evidence type="ECO:0000256" key="1">
    <source>
        <dbReference type="ARBA" id="ARBA00004123"/>
    </source>
</evidence>
<dbReference type="GO" id="GO:0005829">
    <property type="term" value="C:cytosol"/>
    <property type="evidence" value="ECO:0007669"/>
    <property type="project" value="UniProtKB-SubCell"/>
</dbReference>
<keyword evidence="18" id="KW-1185">Reference proteome</keyword>
<dbReference type="PANTHER" id="PTHR31441">
    <property type="entry name" value="FOLLICULIN FAMILY MEMBER"/>
    <property type="match status" value="1"/>
</dbReference>
<evidence type="ECO:0000313" key="17">
    <source>
        <dbReference type="EMBL" id="CAD6198614.1"/>
    </source>
</evidence>
<keyword evidence="10" id="KW-0963">Cytoplasm</keyword>
<gene>
    <name evidence="17" type="ORF">CAUJ_LOCUS14520</name>
</gene>
<dbReference type="GO" id="GO:0000122">
    <property type="term" value="P:negative regulation of transcription by RNA polymerase II"/>
    <property type="evidence" value="ECO:0007669"/>
    <property type="project" value="TreeGrafter"/>
</dbReference>
<evidence type="ECO:0000256" key="11">
    <source>
        <dbReference type="ARBA" id="ARBA00023136"/>
    </source>
</evidence>
<evidence type="ECO:0000256" key="12">
    <source>
        <dbReference type="ARBA" id="ARBA00023212"/>
    </source>
</evidence>
<dbReference type="AlphaFoldDB" id="A0A8S1HWD1"/>
<dbReference type="GO" id="GO:0005096">
    <property type="term" value="F:GTPase activator activity"/>
    <property type="evidence" value="ECO:0007669"/>
    <property type="project" value="UniProtKB-KW"/>
</dbReference>
<dbReference type="InterPro" id="IPR037521">
    <property type="entry name" value="FLCN/SMCR8_DENN"/>
</dbReference>
<sequence>MQAVIALCHFCENHGPRVVMTCQPMRDMDLPATSLSPSTSSAPDGPTIPVAQIQRNSELSQRFREGLPLFYGDCRRSVMDTEDRCKACTSFGNGPCLLSNDHPNKTSYISSEIAFHDRVYDRVKSACLRSLSCEVSAPQKNSQQKRRETVSINSQPILISPVNCDIIFERSPDEADGNMIFGDNDNGFCFSHTFRLQDAKARGRLRLFSLNVVSNDLTLLTSHFEFLRRALTTIKEQLQGMASLTYARETSTEIRPEHGSIVCRMAQFRREIAIDTGRNLETITGNDNIWTTLHRQMMWTLRSPILSCHDQVMEGVPTQDMLVMMELDAASIVELELHHPNQHEVSMQQLSNLKQIARKLCDENEIDLDLLIKQVVTGNQVIVESADPSLCRQFLLAVSNLLPIGCLKLSTYKEYYTQESIHRFTLIGGPPNMDIPLDLDDVLVLCIISNGMIYGDENVSLRGCRIQVKRRPALLEKCPQIVGRYKKLLLDSEVVDTVLETTLRSTREFWMGKAKLFYQMQKQISQAGRTELMRFIKGINNEDFDVVSFWQEGLSKAYKDHVLATIEYPDEHSVLG</sequence>